<evidence type="ECO:0000256" key="3">
    <source>
        <dbReference type="SAM" id="Phobius"/>
    </source>
</evidence>
<feature type="region of interest" description="Disordered" evidence="2">
    <location>
        <begin position="1"/>
        <end position="41"/>
    </location>
</feature>
<evidence type="ECO:0000259" key="4">
    <source>
        <dbReference type="Pfam" id="PF20237"/>
    </source>
</evidence>
<dbReference type="PANTHER" id="PTHR34502">
    <property type="entry name" value="DUF6594 DOMAIN-CONTAINING PROTEIN-RELATED"/>
    <property type="match status" value="1"/>
</dbReference>
<evidence type="ECO:0000313" key="6">
    <source>
        <dbReference type="Proteomes" id="UP000766486"/>
    </source>
</evidence>
<accession>A0ABY6URB2</accession>
<gene>
    <name evidence="5" type="ORF">CLO192961_LOCUS345537</name>
</gene>
<dbReference type="EMBL" id="CABFNS010000861">
    <property type="protein sequence ID" value="VUC33306.1"/>
    <property type="molecule type" value="Genomic_DNA"/>
</dbReference>
<sequence length="305" mass="34536">MPSPSSDADLEKSTHAFGGSTSCTETRHSPTAYGLPNVNDGEVQPTEAEILEKPWKHIGYNGYSKIMASNSDLFILRRFSNLNVRIALALQDDVSFLEEELTALDEKYSVKTRENVHNGTLRDDIEDRKALLQQITKKLSIYNEFILQQAKLNQLDPAAERDIQSIVSWHWNHNDMAIVEEERKYLSHDDLVCPVPKAKTPLRRLLDKSERLRTLAMWRGKDAKPRGYDEKHLPYYSDKRMDRLTSAILLTAGVVMLITPMWILEAVDGIRVKLAVITAYVFVTLLMSSLTMSSKPFEALGATAV</sequence>
<organism evidence="5 6">
    <name type="scientific">Bionectria ochroleuca</name>
    <name type="common">Gliocladium roseum</name>
    <dbReference type="NCBI Taxonomy" id="29856"/>
    <lineage>
        <taxon>Eukaryota</taxon>
        <taxon>Fungi</taxon>
        <taxon>Dikarya</taxon>
        <taxon>Ascomycota</taxon>
        <taxon>Pezizomycotina</taxon>
        <taxon>Sordariomycetes</taxon>
        <taxon>Hypocreomycetidae</taxon>
        <taxon>Hypocreales</taxon>
        <taxon>Bionectriaceae</taxon>
        <taxon>Clonostachys</taxon>
    </lineage>
</organism>
<evidence type="ECO:0000313" key="5">
    <source>
        <dbReference type="EMBL" id="VUC33306.1"/>
    </source>
</evidence>
<keyword evidence="3" id="KW-0812">Transmembrane</keyword>
<dbReference type="Proteomes" id="UP000766486">
    <property type="component" value="Unassembled WGS sequence"/>
</dbReference>
<dbReference type="Pfam" id="PF20237">
    <property type="entry name" value="DUF6594"/>
    <property type="match status" value="1"/>
</dbReference>
<protein>
    <recommendedName>
        <fullName evidence="4">DUF6594 domain-containing protein</fullName>
    </recommendedName>
</protein>
<dbReference type="InterPro" id="IPR046529">
    <property type="entry name" value="DUF6594"/>
</dbReference>
<keyword evidence="6" id="KW-1185">Reference proteome</keyword>
<reference evidence="5 6" key="1">
    <citation type="submission" date="2019-06" db="EMBL/GenBank/DDBJ databases">
        <authorList>
            <person name="Broberg M."/>
        </authorList>
    </citation>
    <scope>NUCLEOTIDE SEQUENCE [LARGE SCALE GENOMIC DNA]</scope>
</reference>
<feature type="transmembrane region" description="Helical" evidence="3">
    <location>
        <begin position="270"/>
        <end position="290"/>
    </location>
</feature>
<evidence type="ECO:0000256" key="2">
    <source>
        <dbReference type="SAM" id="MobiDB-lite"/>
    </source>
</evidence>
<keyword evidence="3" id="KW-1133">Transmembrane helix</keyword>
<keyword evidence="1" id="KW-0175">Coiled coil</keyword>
<evidence type="ECO:0000256" key="1">
    <source>
        <dbReference type="SAM" id="Coils"/>
    </source>
</evidence>
<feature type="domain" description="DUF6594" evidence="4">
    <location>
        <begin position="60"/>
        <end position="304"/>
    </location>
</feature>
<proteinExistence type="predicted"/>
<feature type="transmembrane region" description="Helical" evidence="3">
    <location>
        <begin position="244"/>
        <end position="264"/>
    </location>
</feature>
<feature type="coiled-coil region" evidence="1">
    <location>
        <begin position="87"/>
        <end position="114"/>
    </location>
</feature>
<dbReference type="PANTHER" id="PTHR34502:SF4">
    <property type="entry name" value="DUF6594 DOMAIN-CONTAINING PROTEIN"/>
    <property type="match status" value="1"/>
</dbReference>
<comment type="caution">
    <text evidence="5">The sequence shown here is derived from an EMBL/GenBank/DDBJ whole genome shotgun (WGS) entry which is preliminary data.</text>
</comment>
<keyword evidence="3" id="KW-0472">Membrane</keyword>
<name>A0ABY6URB2_BIOOC</name>